<keyword evidence="2" id="KW-1185">Reference proteome</keyword>
<sequence>MMVMYPKHVIYDGDNGCLTHLEVDRLAKDGALVCWNQGRSYRRLLRILGAPSDFNNCFRKLLGGDIGRVRLDV</sequence>
<proteinExistence type="predicted"/>
<dbReference type="EMBL" id="JBBPBN010000056">
    <property type="protein sequence ID" value="KAK8989943.1"/>
    <property type="molecule type" value="Genomic_DNA"/>
</dbReference>
<protein>
    <submittedName>
        <fullName evidence="1">Uncharacterized protein</fullName>
    </submittedName>
</protein>
<organism evidence="1 2">
    <name type="scientific">Hibiscus sabdariffa</name>
    <name type="common">roselle</name>
    <dbReference type="NCBI Taxonomy" id="183260"/>
    <lineage>
        <taxon>Eukaryota</taxon>
        <taxon>Viridiplantae</taxon>
        <taxon>Streptophyta</taxon>
        <taxon>Embryophyta</taxon>
        <taxon>Tracheophyta</taxon>
        <taxon>Spermatophyta</taxon>
        <taxon>Magnoliopsida</taxon>
        <taxon>eudicotyledons</taxon>
        <taxon>Gunneridae</taxon>
        <taxon>Pentapetalae</taxon>
        <taxon>rosids</taxon>
        <taxon>malvids</taxon>
        <taxon>Malvales</taxon>
        <taxon>Malvaceae</taxon>
        <taxon>Malvoideae</taxon>
        <taxon>Hibiscus</taxon>
    </lineage>
</organism>
<reference evidence="1 2" key="1">
    <citation type="journal article" date="2024" name="G3 (Bethesda)">
        <title>Genome assembly of Hibiscus sabdariffa L. provides insights into metabolisms of medicinal natural products.</title>
        <authorList>
            <person name="Kim T."/>
        </authorList>
    </citation>
    <scope>NUCLEOTIDE SEQUENCE [LARGE SCALE GENOMIC DNA]</scope>
    <source>
        <strain evidence="1">TK-2024</strain>
        <tissue evidence="1">Old leaves</tissue>
    </source>
</reference>
<name>A0ABR2PNQ1_9ROSI</name>
<gene>
    <name evidence="1" type="ORF">V6N11_064356</name>
</gene>
<evidence type="ECO:0000313" key="1">
    <source>
        <dbReference type="EMBL" id="KAK8989943.1"/>
    </source>
</evidence>
<accession>A0ABR2PNQ1</accession>
<dbReference type="Proteomes" id="UP001396334">
    <property type="component" value="Unassembled WGS sequence"/>
</dbReference>
<comment type="caution">
    <text evidence="1">The sequence shown here is derived from an EMBL/GenBank/DDBJ whole genome shotgun (WGS) entry which is preliminary data.</text>
</comment>
<evidence type="ECO:0000313" key="2">
    <source>
        <dbReference type="Proteomes" id="UP001396334"/>
    </source>
</evidence>